<dbReference type="InterPro" id="IPR036259">
    <property type="entry name" value="MFS_trans_sf"/>
</dbReference>
<gene>
    <name evidence="8" type="ORF">SAMN05421663_11555</name>
</gene>
<dbReference type="PANTHER" id="PTHR23506:SF23">
    <property type="entry name" value="GH10249P"/>
    <property type="match status" value="1"/>
</dbReference>
<keyword evidence="2" id="KW-0813">Transport</keyword>
<feature type="transmembrane region" description="Helical" evidence="6">
    <location>
        <begin position="104"/>
        <end position="121"/>
    </location>
</feature>
<dbReference type="PANTHER" id="PTHR23506">
    <property type="entry name" value="GH10249P"/>
    <property type="match status" value="1"/>
</dbReference>
<dbReference type="PROSITE" id="PS50850">
    <property type="entry name" value="MFS"/>
    <property type="match status" value="1"/>
</dbReference>
<dbReference type="GO" id="GO:0022857">
    <property type="term" value="F:transmembrane transporter activity"/>
    <property type="evidence" value="ECO:0007669"/>
    <property type="project" value="InterPro"/>
</dbReference>
<feature type="transmembrane region" description="Helical" evidence="6">
    <location>
        <begin position="284"/>
        <end position="302"/>
    </location>
</feature>
<evidence type="ECO:0000256" key="5">
    <source>
        <dbReference type="ARBA" id="ARBA00023136"/>
    </source>
</evidence>
<feature type="transmembrane region" description="Helical" evidence="6">
    <location>
        <begin position="240"/>
        <end position="263"/>
    </location>
</feature>
<dbReference type="Gene3D" id="1.20.1250.20">
    <property type="entry name" value="MFS general substrate transporter like domains"/>
    <property type="match status" value="1"/>
</dbReference>
<reference evidence="9" key="1">
    <citation type="submission" date="2016-10" db="EMBL/GenBank/DDBJ databases">
        <authorList>
            <person name="Varghese N."/>
            <person name="Submissions S."/>
        </authorList>
    </citation>
    <scope>NUCLEOTIDE SEQUENCE [LARGE SCALE GENOMIC DNA]</scope>
    <source>
        <strain evidence="9">DSM 21620</strain>
    </source>
</reference>
<keyword evidence="3 6" id="KW-0812">Transmembrane</keyword>
<evidence type="ECO:0000313" key="8">
    <source>
        <dbReference type="EMBL" id="SDD62631.1"/>
    </source>
</evidence>
<evidence type="ECO:0000256" key="1">
    <source>
        <dbReference type="ARBA" id="ARBA00004651"/>
    </source>
</evidence>
<dbReference type="OrthoDB" id="5338069at2"/>
<accession>A0A1G6W9X2</accession>
<evidence type="ECO:0000313" key="9">
    <source>
        <dbReference type="Proteomes" id="UP000198666"/>
    </source>
</evidence>
<dbReference type="InterPro" id="IPR011701">
    <property type="entry name" value="MFS"/>
</dbReference>
<dbReference type="STRING" id="361279.SAMN05421663_11555"/>
<dbReference type="InterPro" id="IPR050930">
    <property type="entry name" value="MFS_Vesicular_Transporter"/>
</dbReference>
<sequence>MNPSKNKVIGIALITAIALLGDALFIIVLPLQWQEFGLISIWQVGLLLSINRFIRLPINPLVGMFYQRFQLRTGILISLIIAVFTTASYGFFKEFWLLFTMRALWGVAWSFLRIGGYLTVIETTTEANHGKNVGLYNGLWGLGGLVGMLAGGILVDQSSIKMVTTLFSLIGILTIPAVIYFVPSTKNNSKQIQDKAHVKEWINPYITLVLITGAVMGFIVFGLFASTLSRLIEDAYHAEWTVLHVTIGAATLTGFIQALRWAWDPFIAPKIGVLIDKRKIPAHVILFPLFAGGIIISTLVSIKTVGVLIILLLFFQMVSTLFVTTTDALAVKAAAKSDKVKVMTAYTIVIDIGAALGPLLAFIVLDMYSLNSIYYLSGIIMISLGISWLVYIHTRLR</sequence>
<feature type="transmembrane region" description="Helical" evidence="6">
    <location>
        <begin position="75"/>
        <end position="92"/>
    </location>
</feature>
<evidence type="ECO:0000256" key="4">
    <source>
        <dbReference type="ARBA" id="ARBA00022989"/>
    </source>
</evidence>
<dbReference type="GO" id="GO:0005886">
    <property type="term" value="C:plasma membrane"/>
    <property type="evidence" value="ECO:0007669"/>
    <property type="project" value="UniProtKB-SubCell"/>
</dbReference>
<dbReference type="EMBL" id="FMZB01000015">
    <property type="protein sequence ID" value="SDD62631.1"/>
    <property type="molecule type" value="Genomic_DNA"/>
</dbReference>
<dbReference type="SUPFAM" id="SSF103473">
    <property type="entry name" value="MFS general substrate transporter"/>
    <property type="match status" value="1"/>
</dbReference>
<evidence type="ECO:0000256" key="3">
    <source>
        <dbReference type="ARBA" id="ARBA00022692"/>
    </source>
</evidence>
<feature type="transmembrane region" description="Helical" evidence="6">
    <location>
        <begin position="133"/>
        <end position="154"/>
    </location>
</feature>
<feature type="transmembrane region" description="Helical" evidence="6">
    <location>
        <begin position="9"/>
        <end position="30"/>
    </location>
</feature>
<feature type="transmembrane region" description="Helical" evidence="6">
    <location>
        <begin position="343"/>
        <end position="367"/>
    </location>
</feature>
<dbReference type="Proteomes" id="UP000198666">
    <property type="component" value="Unassembled WGS sequence"/>
</dbReference>
<evidence type="ECO:0000259" key="7">
    <source>
        <dbReference type="PROSITE" id="PS50850"/>
    </source>
</evidence>
<protein>
    <submittedName>
        <fullName evidence="8">Predicted arabinose efflux permease, MFS family</fullName>
    </submittedName>
</protein>
<evidence type="ECO:0000256" key="2">
    <source>
        <dbReference type="ARBA" id="ARBA00022448"/>
    </source>
</evidence>
<keyword evidence="9" id="KW-1185">Reference proteome</keyword>
<dbReference type="Pfam" id="PF07690">
    <property type="entry name" value="MFS_1"/>
    <property type="match status" value="2"/>
</dbReference>
<feature type="transmembrane region" description="Helical" evidence="6">
    <location>
        <begin position="373"/>
        <end position="392"/>
    </location>
</feature>
<dbReference type="InterPro" id="IPR020846">
    <property type="entry name" value="MFS_dom"/>
</dbReference>
<feature type="domain" description="Major facilitator superfamily (MFS) profile" evidence="7">
    <location>
        <begin position="7"/>
        <end position="395"/>
    </location>
</feature>
<dbReference type="PRINTS" id="PR01035">
    <property type="entry name" value="TCRTETA"/>
</dbReference>
<dbReference type="InterPro" id="IPR001958">
    <property type="entry name" value="Tet-R_TetA/multi-R_MdtG-like"/>
</dbReference>
<keyword evidence="5 6" id="KW-0472">Membrane</keyword>
<comment type="subcellular location">
    <subcellularLocation>
        <location evidence="1">Cell membrane</location>
        <topology evidence="1">Multi-pass membrane protein</topology>
    </subcellularLocation>
</comment>
<proteinExistence type="predicted"/>
<feature type="transmembrane region" description="Helical" evidence="6">
    <location>
        <begin position="160"/>
        <end position="182"/>
    </location>
</feature>
<dbReference type="AlphaFoldDB" id="A0A1G6W9X2"/>
<feature type="transmembrane region" description="Helical" evidence="6">
    <location>
        <begin position="202"/>
        <end position="228"/>
    </location>
</feature>
<feature type="transmembrane region" description="Helical" evidence="6">
    <location>
        <begin position="308"/>
        <end position="331"/>
    </location>
</feature>
<evidence type="ECO:0000256" key="6">
    <source>
        <dbReference type="SAM" id="Phobius"/>
    </source>
</evidence>
<dbReference type="RefSeq" id="WP_093728654.1">
    <property type="nucleotide sequence ID" value="NZ_FMZB01000015.1"/>
</dbReference>
<feature type="transmembrane region" description="Helical" evidence="6">
    <location>
        <begin position="36"/>
        <end position="54"/>
    </location>
</feature>
<name>A0A1G6W9X2_9BACI</name>
<keyword evidence="4 6" id="KW-1133">Transmembrane helix</keyword>
<organism evidence="8 9">
    <name type="scientific">Terribacillus halophilus</name>
    <dbReference type="NCBI Taxonomy" id="361279"/>
    <lineage>
        <taxon>Bacteria</taxon>
        <taxon>Bacillati</taxon>
        <taxon>Bacillota</taxon>
        <taxon>Bacilli</taxon>
        <taxon>Bacillales</taxon>
        <taxon>Bacillaceae</taxon>
        <taxon>Terribacillus</taxon>
    </lineage>
</organism>